<accession>A0A1E3VTQ0</accession>
<feature type="transmembrane region" description="Helical" evidence="7">
    <location>
        <begin position="95"/>
        <end position="113"/>
    </location>
</feature>
<keyword evidence="3" id="KW-1003">Cell membrane</keyword>
<evidence type="ECO:0000256" key="4">
    <source>
        <dbReference type="ARBA" id="ARBA00022692"/>
    </source>
</evidence>
<dbReference type="GO" id="GO:0005886">
    <property type="term" value="C:plasma membrane"/>
    <property type="evidence" value="ECO:0007669"/>
    <property type="project" value="UniProtKB-SubCell"/>
</dbReference>
<comment type="similarity">
    <text evidence="2">Belongs to the DoxX family.</text>
</comment>
<keyword evidence="5 7" id="KW-1133">Transmembrane helix</keyword>
<dbReference type="PANTHER" id="PTHR33452">
    <property type="entry name" value="OXIDOREDUCTASE CATD-RELATED"/>
    <property type="match status" value="1"/>
</dbReference>
<dbReference type="STRING" id="1774970.AUC70_14090"/>
<evidence type="ECO:0000256" key="3">
    <source>
        <dbReference type="ARBA" id="ARBA00022475"/>
    </source>
</evidence>
<evidence type="ECO:0000313" key="9">
    <source>
        <dbReference type="Proteomes" id="UP000094172"/>
    </source>
</evidence>
<protein>
    <submittedName>
        <fullName evidence="8">DoxX family protein</fullName>
    </submittedName>
</protein>
<dbReference type="RefSeq" id="WP_069443370.1">
    <property type="nucleotide sequence ID" value="NZ_LPWE01000003.1"/>
</dbReference>
<reference evidence="8 9" key="1">
    <citation type="journal article" date="2016" name="Environ. Microbiol.">
        <title>New Methyloceanibacter diversity from North Sea sediments includes methanotroph containing solely the soluble methane monooxygenase.</title>
        <authorList>
            <person name="Vekeman B."/>
            <person name="Kerckhof F.M."/>
            <person name="Cremers G."/>
            <person name="de Vos P."/>
            <person name="Vandamme P."/>
            <person name="Boon N."/>
            <person name="Op den Camp H.J."/>
            <person name="Heylen K."/>
        </authorList>
    </citation>
    <scope>NUCLEOTIDE SEQUENCE [LARGE SCALE GENOMIC DNA]</scope>
    <source>
        <strain evidence="8 9">R-67176</strain>
    </source>
</reference>
<proteinExistence type="inferred from homology"/>
<evidence type="ECO:0000256" key="2">
    <source>
        <dbReference type="ARBA" id="ARBA00006679"/>
    </source>
</evidence>
<evidence type="ECO:0000256" key="7">
    <source>
        <dbReference type="SAM" id="Phobius"/>
    </source>
</evidence>
<dbReference type="AlphaFoldDB" id="A0A1E3VTQ0"/>
<name>A0A1E3VTQ0_9HYPH</name>
<evidence type="ECO:0000313" key="8">
    <source>
        <dbReference type="EMBL" id="ODR96904.1"/>
    </source>
</evidence>
<evidence type="ECO:0000256" key="1">
    <source>
        <dbReference type="ARBA" id="ARBA00004651"/>
    </source>
</evidence>
<comment type="subcellular location">
    <subcellularLocation>
        <location evidence="1">Cell membrane</location>
        <topology evidence="1">Multi-pass membrane protein</topology>
    </subcellularLocation>
</comment>
<dbReference type="Pfam" id="PF07681">
    <property type="entry name" value="DoxX"/>
    <property type="match status" value="1"/>
</dbReference>
<keyword evidence="4 7" id="KW-0812">Transmembrane</keyword>
<evidence type="ECO:0000256" key="6">
    <source>
        <dbReference type="ARBA" id="ARBA00023136"/>
    </source>
</evidence>
<keyword evidence="9" id="KW-1185">Reference proteome</keyword>
<dbReference type="EMBL" id="LPWE01000003">
    <property type="protein sequence ID" value="ODR96904.1"/>
    <property type="molecule type" value="Genomic_DNA"/>
</dbReference>
<evidence type="ECO:0000256" key="5">
    <source>
        <dbReference type="ARBA" id="ARBA00022989"/>
    </source>
</evidence>
<dbReference type="Proteomes" id="UP000094172">
    <property type="component" value="Unassembled WGS sequence"/>
</dbReference>
<keyword evidence="6 7" id="KW-0472">Membrane</keyword>
<dbReference type="PANTHER" id="PTHR33452:SF1">
    <property type="entry name" value="INNER MEMBRANE PROTEIN YPHA-RELATED"/>
    <property type="match status" value="1"/>
</dbReference>
<organism evidence="8 9">
    <name type="scientific">Methyloceanibacter stevinii</name>
    <dbReference type="NCBI Taxonomy" id="1774970"/>
    <lineage>
        <taxon>Bacteria</taxon>
        <taxon>Pseudomonadati</taxon>
        <taxon>Pseudomonadota</taxon>
        <taxon>Alphaproteobacteria</taxon>
        <taxon>Hyphomicrobiales</taxon>
        <taxon>Hyphomicrobiaceae</taxon>
        <taxon>Methyloceanibacter</taxon>
    </lineage>
</organism>
<dbReference type="InterPro" id="IPR032808">
    <property type="entry name" value="DoxX"/>
</dbReference>
<comment type="caution">
    <text evidence="8">The sequence shown here is derived from an EMBL/GenBank/DDBJ whole genome shotgun (WGS) entry which is preliminary data.</text>
</comment>
<sequence>MSALVRLLKSGRNLAEGIPYSLVALIARLSVASVFWRSGLTKVDEYFQLRSTTFFLFKEEYKVPVIPPEVLAYLATYQELIGAVLLAIGLATRLTALAFIGMVAVIQVFVYPQGWPDHILWFALLFLLVARGPGAISVDHLIWRRVT</sequence>
<feature type="transmembrane region" description="Helical" evidence="7">
    <location>
        <begin position="119"/>
        <end position="143"/>
    </location>
</feature>
<gene>
    <name evidence="8" type="ORF">AUC70_14090</name>
</gene>
<dbReference type="InterPro" id="IPR051907">
    <property type="entry name" value="DoxX-like_oxidoreductase"/>
</dbReference>